<accession>A0A1B1BMY7</accession>
<keyword evidence="3" id="KW-0677">Repeat</keyword>
<evidence type="ECO:0000256" key="2">
    <source>
        <dbReference type="ARBA" id="ARBA00022679"/>
    </source>
</evidence>
<dbReference type="InterPro" id="IPR011004">
    <property type="entry name" value="Trimer_LpxA-like_sf"/>
</dbReference>
<keyword evidence="2 4" id="KW-0808">Transferase</keyword>
<dbReference type="RefSeq" id="WP_084021209.1">
    <property type="nucleotide sequence ID" value="NZ_CP016282.1"/>
</dbReference>
<dbReference type="GO" id="GO:0008374">
    <property type="term" value="F:O-acyltransferase activity"/>
    <property type="evidence" value="ECO:0007669"/>
    <property type="project" value="TreeGrafter"/>
</dbReference>
<organism evidence="4 5">
    <name type="scientific">Cryobacterium arcticum</name>
    <dbReference type="NCBI Taxonomy" id="670052"/>
    <lineage>
        <taxon>Bacteria</taxon>
        <taxon>Bacillati</taxon>
        <taxon>Actinomycetota</taxon>
        <taxon>Actinomycetes</taxon>
        <taxon>Micrococcales</taxon>
        <taxon>Microbacteriaceae</taxon>
        <taxon>Cryobacterium</taxon>
    </lineage>
</organism>
<dbReference type="KEGG" id="cart:PA27867_2968"/>
<dbReference type="PANTHER" id="PTHR23416:SF23">
    <property type="entry name" value="ACETYLTRANSFERASE C18B11.09C-RELATED"/>
    <property type="match status" value="1"/>
</dbReference>
<dbReference type="Pfam" id="PF00132">
    <property type="entry name" value="Hexapep"/>
    <property type="match status" value="1"/>
</dbReference>
<comment type="similarity">
    <text evidence="1">Belongs to the transferase hexapeptide repeat family.</text>
</comment>
<dbReference type="OrthoDB" id="2643438at2"/>
<dbReference type="STRING" id="670052.PA27867_2968"/>
<evidence type="ECO:0000313" key="5">
    <source>
        <dbReference type="Proteomes" id="UP000092582"/>
    </source>
</evidence>
<dbReference type="PANTHER" id="PTHR23416">
    <property type="entry name" value="SIALIC ACID SYNTHASE-RELATED"/>
    <property type="match status" value="1"/>
</dbReference>
<evidence type="ECO:0000313" key="4">
    <source>
        <dbReference type="EMBL" id="ANP73905.1"/>
    </source>
</evidence>
<dbReference type="Gene3D" id="2.160.10.10">
    <property type="entry name" value="Hexapeptide repeat proteins"/>
    <property type="match status" value="1"/>
</dbReference>
<dbReference type="CDD" id="cd04647">
    <property type="entry name" value="LbH_MAT_like"/>
    <property type="match status" value="1"/>
</dbReference>
<dbReference type="EMBL" id="CP016282">
    <property type="protein sequence ID" value="ANP73905.1"/>
    <property type="molecule type" value="Genomic_DNA"/>
</dbReference>
<dbReference type="SUPFAM" id="SSF51161">
    <property type="entry name" value="Trimeric LpxA-like enzymes"/>
    <property type="match status" value="1"/>
</dbReference>
<gene>
    <name evidence="4" type="ORF">PA27867_2968</name>
</gene>
<protein>
    <submittedName>
        <fullName evidence="4">Acetyltransferase</fullName>
    </submittedName>
</protein>
<evidence type="ECO:0000256" key="3">
    <source>
        <dbReference type="ARBA" id="ARBA00022737"/>
    </source>
</evidence>
<dbReference type="InterPro" id="IPR001451">
    <property type="entry name" value="Hexapep"/>
</dbReference>
<dbReference type="Proteomes" id="UP000092582">
    <property type="component" value="Chromosome 1"/>
</dbReference>
<dbReference type="AlphaFoldDB" id="A0A1B1BMY7"/>
<proteinExistence type="inferred from homology"/>
<reference evidence="4 5" key="1">
    <citation type="submission" date="2016-06" db="EMBL/GenBank/DDBJ databases">
        <title>Genome sequencing of Cryobacterium arcticum PAMC 27867.</title>
        <authorList>
            <person name="Lee J."/>
            <person name="Kim O.-S."/>
        </authorList>
    </citation>
    <scope>NUCLEOTIDE SEQUENCE [LARGE SCALE GENOMIC DNA]</scope>
    <source>
        <strain evidence="4 5">PAMC 27867</strain>
    </source>
</reference>
<keyword evidence="5" id="KW-1185">Reference proteome</keyword>
<sequence>MEALQKLRQRNVVGLFNKLGHVYWSLKSRLYFAPQFGAFGRGSIIKKPMLIANPGGIRIGARCSIRDGARLEIVDRPGLPMGSLILGNDVNIEQNVHIAACSSIEIADLVCIAAGAAIVDTTHPVGFPDDGNRATQINMDASHVRIGRRVFIGVNAVILPNVTIGENSIIGAGSVVTGDIPANSIAVGAPARVVRTLPVDRPNTPVG</sequence>
<dbReference type="InterPro" id="IPR018357">
    <property type="entry name" value="Hexapep_transf_CS"/>
</dbReference>
<name>A0A1B1BMY7_9MICO</name>
<dbReference type="PATRIC" id="fig|670052.7.peg.3051"/>
<evidence type="ECO:0000256" key="1">
    <source>
        <dbReference type="ARBA" id="ARBA00007274"/>
    </source>
</evidence>
<dbReference type="InterPro" id="IPR051159">
    <property type="entry name" value="Hexapeptide_acetyltransf"/>
</dbReference>
<dbReference type="PROSITE" id="PS00101">
    <property type="entry name" value="HEXAPEP_TRANSFERASES"/>
    <property type="match status" value="1"/>
</dbReference>